<dbReference type="FunFam" id="1.20.1740.10:FF:000013">
    <property type="entry name" value="Solute carrier family 12 member"/>
    <property type="match status" value="1"/>
</dbReference>
<evidence type="ECO:0000256" key="2">
    <source>
        <dbReference type="ARBA" id="ARBA00010593"/>
    </source>
</evidence>
<keyword evidence="4 8" id="KW-0812">Transmembrane</keyword>
<dbReference type="GO" id="GO:0005886">
    <property type="term" value="C:plasma membrane"/>
    <property type="evidence" value="ECO:0007669"/>
    <property type="project" value="TreeGrafter"/>
</dbReference>
<feature type="transmembrane region" description="Helical" evidence="8">
    <location>
        <begin position="136"/>
        <end position="157"/>
    </location>
</feature>
<keyword evidence="5 8" id="KW-1133">Transmembrane helix</keyword>
<dbReference type="GO" id="GO:1990573">
    <property type="term" value="P:potassium ion import across plasma membrane"/>
    <property type="evidence" value="ECO:0007669"/>
    <property type="project" value="TreeGrafter"/>
</dbReference>
<comment type="similarity">
    <text evidence="2">Belongs to the SLC12A transporter family.</text>
</comment>
<dbReference type="InterPro" id="IPR018491">
    <property type="entry name" value="SLC12_C"/>
</dbReference>
<dbReference type="Pfam" id="PF00324">
    <property type="entry name" value="AA_permease"/>
    <property type="match status" value="1"/>
</dbReference>
<feature type="domain" description="SLC12A transporter C-terminal" evidence="10">
    <location>
        <begin position="601"/>
        <end position="702"/>
    </location>
</feature>
<evidence type="ECO:0000259" key="10">
    <source>
        <dbReference type="Pfam" id="PF03522"/>
    </source>
</evidence>
<sequence length="920" mass="100131">MFTELMKSFSEADTAPSGAGAAGASDGGDVGGGEKEELGSGIAMQGRGTISHDDVEAPTSDSHGLLGGGKSRLMWSGDLEVKMERLQTRQAVDPNVIKLGTFRGVFVPTLQNILGIILFLRLPWITGQAGIGQTLAVVLMSCMASFLTSLSMSAIATNGIPKGGGCFSIIKESIGPEFGGTVGFLLFLSNTFGLAMYVLGCVEILQDWITDLADVNVRLLGSIVLAGLFVIVFIGISYISKAALVFLAGVLLSILSIYAGVIEHAEEPAEGNGIVGLSAGQVRKNFGPGYTSNYDFGTVLAIFFPAVTDPLAGSNLSGDLADPQKSIPPGTISAVLVTTVIFCLQVVFTGGSILRDTLIKDRLIVTRLAWPAKEVVYIGMLMSTLGAGLQSLAGAPRLLAAIGSEKLIPELAFFAPPPGGEPRKAVLLCAFLSCCCVMIGSLNAVAPFITLWFLTCYGIINGSCALLAYEKSPTFRPRWKYYDWRLSLLGAVQCFAMMFYCAPTWYYAVIACMVSIGIYAYVWRQVSKQEMSQMDDDVHDGHDLVHKKTDWRAGRRFLAARQALLSLRPGDMDFKYWRPFVLFLCKLSPEDGSYVPQSGMINLISQMMKRGKGLSIVAGVLKGEHRENLDLLESARAHLGNKLVEKQIEGFPEIVCAPTVHDGYKFLVNAKGLGILRPNTVMIGWPRQRLEDRHAQEYVYLVEHVAMSKKTLLMCKGSEDFPDNHERGIRGYIDVWWIFDLFPANGLLLLIPYLLQQHRVWKHTTIRLFAVAQPSMDLTVLRRLLEGMMKAGGIVAKVQVLHMDPKKEPRFSHAMQCSPAGGLQFDVDGLSVSASPIDTSAVEVADKDLPEDATGSKMAALLAKHSGDSPLVLMTLPKRQHDAGQGASEWMESIDLLVGDMKRVIFIQESGHERIQFFYD</sequence>
<evidence type="ECO:0000259" key="9">
    <source>
        <dbReference type="Pfam" id="PF00324"/>
    </source>
</evidence>
<evidence type="ECO:0000313" key="11">
    <source>
        <dbReference type="EMBL" id="CAD9679827.1"/>
    </source>
</evidence>
<dbReference type="PANTHER" id="PTHR11827">
    <property type="entry name" value="SOLUTE CARRIER FAMILY 12, CATION COTRANSPORTERS"/>
    <property type="match status" value="1"/>
</dbReference>
<feature type="transmembrane region" description="Helical" evidence="8">
    <location>
        <begin position="332"/>
        <end position="354"/>
    </location>
</feature>
<dbReference type="EMBL" id="HBHJ01011789">
    <property type="protein sequence ID" value="CAD9679827.1"/>
    <property type="molecule type" value="Transcribed_RNA"/>
</dbReference>
<evidence type="ECO:0008006" key="12">
    <source>
        <dbReference type="Google" id="ProtNLM"/>
    </source>
</evidence>
<dbReference type="PANTHER" id="PTHR11827:SF73">
    <property type="entry name" value="KAZACHOC, ISOFORM G"/>
    <property type="match status" value="1"/>
</dbReference>
<dbReference type="AlphaFoldDB" id="A0A7S2RSY1"/>
<dbReference type="GO" id="GO:0006884">
    <property type="term" value="P:cell volume homeostasis"/>
    <property type="evidence" value="ECO:0007669"/>
    <property type="project" value="TreeGrafter"/>
</dbReference>
<evidence type="ECO:0000256" key="3">
    <source>
        <dbReference type="ARBA" id="ARBA00022448"/>
    </source>
</evidence>
<comment type="subcellular location">
    <subcellularLocation>
        <location evidence="1">Membrane</location>
        <topology evidence="1">Multi-pass membrane protein</topology>
    </subcellularLocation>
</comment>
<dbReference type="Gene3D" id="1.20.1740.10">
    <property type="entry name" value="Amino acid/polyamine transporter I"/>
    <property type="match status" value="1"/>
</dbReference>
<feature type="domain" description="Amino acid permease/ SLC12A" evidence="9">
    <location>
        <begin position="104"/>
        <end position="523"/>
    </location>
</feature>
<evidence type="ECO:0000256" key="6">
    <source>
        <dbReference type="ARBA" id="ARBA00023136"/>
    </source>
</evidence>
<dbReference type="GO" id="GO:0055064">
    <property type="term" value="P:chloride ion homeostasis"/>
    <property type="evidence" value="ECO:0007669"/>
    <property type="project" value="TreeGrafter"/>
</dbReference>
<evidence type="ECO:0000256" key="4">
    <source>
        <dbReference type="ARBA" id="ARBA00022692"/>
    </source>
</evidence>
<proteinExistence type="inferred from homology"/>
<feature type="transmembrane region" description="Helical" evidence="8">
    <location>
        <begin position="219"/>
        <end position="236"/>
    </location>
</feature>
<dbReference type="GO" id="GO:0015379">
    <property type="term" value="F:potassium:chloride symporter activity"/>
    <property type="evidence" value="ECO:0007669"/>
    <property type="project" value="TreeGrafter"/>
</dbReference>
<keyword evidence="6 8" id="KW-0472">Membrane</keyword>
<accession>A0A7S2RSY1</accession>
<feature type="region of interest" description="Disordered" evidence="7">
    <location>
        <begin position="1"/>
        <end position="39"/>
    </location>
</feature>
<dbReference type="InterPro" id="IPR004841">
    <property type="entry name" value="AA-permease/SLC12A_dom"/>
</dbReference>
<gene>
    <name evidence="11" type="ORF">RMAR1173_LOCUS7679</name>
</gene>
<feature type="transmembrane region" description="Helical" evidence="8">
    <location>
        <begin position="178"/>
        <end position="199"/>
    </location>
</feature>
<feature type="transmembrane region" description="Helical" evidence="8">
    <location>
        <begin position="105"/>
        <end position="124"/>
    </location>
</feature>
<reference evidence="11" key="1">
    <citation type="submission" date="2021-01" db="EMBL/GenBank/DDBJ databases">
        <authorList>
            <person name="Corre E."/>
            <person name="Pelletier E."/>
            <person name="Niang G."/>
            <person name="Scheremetjew M."/>
            <person name="Finn R."/>
            <person name="Kale V."/>
            <person name="Holt S."/>
            <person name="Cochrane G."/>
            <person name="Meng A."/>
            <person name="Brown T."/>
            <person name="Cohen L."/>
        </authorList>
    </citation>
    <scope>NUCLEOTIDE SEQUENCE</scope>
    <source>
        <strain evidence="11">CCMP1243</strain>
    </source>
</reference>
<feature type="domain" description="SLC12A transporter C-terminal" evidence="10">
    <location>
        <begin position="728"/>
        <end position="908"/>
    </location>
</feature>
<organism evidence="11">
    <name type="scientific">Rhizochromulina marina</name>
    <dbReference type="NCBI Taxonomy" id="1034831"/>
    <lineage>
        <taxon>Eukaryota</taxon>
        <taxon>Sar</taxon>
        <taxon>Stramenopiles</taxon>
        <taxon>Ochrophyta</taxon>
        <taxon>Dictyochophyceae</taxon>
        <taxon>Rhizochromulinales</taxon>
        <taxon>Rhizochromulina</taxon>
    </lineage>
</organism>
<feature type="compositionally biased region" description="Low complexity" evidence="7">
    <location>
        <begin position="12"/>
        <end position="24"/>
    </location>
</feature>
<keyword evidence="3" id="KW-0813">Transport</keyword>
<evidence type="ECO:0000256" key="7">
    <source>
        <dbReference type="SAM" id="MobiDB-lite"/>
    </source>
</evidence>
<dbReference type="GO" id="GO:0055075">
    <property type="term" value="P:potassium ion homeostasis"/>
    <property type="evidence" value="ECO:0007669"/>
    <property type="project" value="TreeGrafter"/>
</dbReference>
<protein>
    <recommendedName>
        <fullName evidence="12">Amino acid permease/ SLC12A domain-containing protein</fullName>
    </recommendedName>
</protein>
<dbReference type="InterPro" id="IPR004842">
    <property type="entry name" value="SLC12A_fam"/>
</dbReference>
<feature type="transmembrane region" description="Helical" evidence="8">
    <location>
        <begin position="505"/>
        <end position="523"/>
    </location>
</feature>
<evidence type="ECO:0000256" key="8">
    <source>
        <dbReference type="SAM" id="Phobius"/>
    </source>
</evidence>
<evidence type="ECO:0000256" key="1">
    <source>
        <dbReference type="ARBA" id="ARBA00004141"/>
    </source>
</evidence>
<feature type="transmembrane region" description="Helical" evidence="8">
    <location>
        <begin position="243"/>
        <end position="262"/>
    </location>
</feature>
<name>A0A7S2RSY1_9STRA</name>
<dbReference type="Pfam" id="PF03522">
    <property type="entry name" value="SLC12"/>
    <property type="match status" value="2"/>
</dbReference>
<feature type="transmembrane region" description="Helical" evidence="8">
    <location>
        <begin position="451"/>
        <end position="469"/>
    </location>
</feature>
<evidence type="ECO:0000256" key="5">
    <source>
        <dbReference type="ARBA" id="ARBA00022989"/>
    </source>
</evidence>